<dbReference type="EMBL" id="PYAS01000014">
    <property type="protein sequence ID" value="PSL24301.1"/>
    <property type="molecule type" value="Genomic_DNA"/>
</dbReference>
<evidence type="ECO:0000313" key="2">
    <source>
        <dbReference type="Proteomes" id="UP000241964"/>
    </source>
</evidence>
<dbReference type="AlphaFoldDB" id="A0A2P8FRE6"/>
<proteinExistence type="predicted"/>
<name>A0A2P8FRE6_9BACT</name>
<dbReference type="Proteomes" id="UP000241964">
    <property type="component" value="Unassembled WGS sequence"/>
</dbReference>
<evidence type="ECO:0000313" key="1">
    <source>
        <dbReference type="EMBL" id="PSL24301.1"/>
    </source>
</evidence>
<dbReference type="RefSeq" id="WP_106598278.1">
    <property type="nucleotide sequence ID" value="NZ_PYAS01000014.1"/>
</dbReference>
<comment type="caution">
    <text evidence="1">The sequence shown here is derived from an EMBL/GenBank/DDBJ whole genome shotgun (WGS) entry which is preliminary data.</text>
</comment>
<gene>
    <name evidence="1" type="ORF">CLV60_114128</name>
</gene>
<dbReference type="OrthoDB" id="964373at2"/>
<dbReference type="InterPro" id="IPR045944">
    <property type="entry name" value="DUF6364"/>
</dbReference>
<dbReference type="Pfam" id="PF19891">
    <property type="entry name" value="DUF6364"/>
    <property type="match status" value="1"/>
</dbReference>
<sequence length="89" mass="10267">MKTSSTEKSKLTLSVRKSSLENARKYAKEHGTTLSLLVDNYLNNIPSQEETTKPPYSINEMFGFLKDSPMRNMTDREIKDMMIKDKYGI</sequence>
<protein>
    <submittedName>
        <fullName evidence="1">Uncharacterized protein</fullName>
    </submittedName>
</protein>
<organism evidence="1 2">
    <name type="scientific">Dyadobacter jiangsuensis</name>
    <dbReference type="NCBI Taxonomy" id="1591085"/>
    <lineage>
        <taxon>Bacteria</taxon>
        <taxon>Pseudomonadati</taxon>
        <taxon>Bacteroidota</taxon>
        <taxon>Cytophagia</taxon>
        <taxon>Cytophagales</taxon>
        <taxon>Spirosomataceae</taxon>
        <taxon>Dyadobacter</taxon>
    </lineage>
</organism>
<accession>A0A2P8FRE6</accession>
<keyword evidence="2" id="KW-1185">Reference proteome</keyword>
<reference evidence="1 2" key="1">
    <citation type="submission" date="2018-03" db="EMBL/GenBank/DDBJ databases">
        <title>Genomic Encyclopedia of Archaeal and Bacterial Type Strains, Phase II (KMG-II): from individual species to whole genera.</title>
        <authorList>
            <person name="Goeker M."/>
        </authorList>
    </citation>
    <scope>NUCLEOTIDE SEQUENCE [LARGE SCALE GENOMIC DNA]</scope>
    <source>
        <strain evidence="1 2">DSM 29057</strain>
    </source>
</reference>